<name>A0A0E9P7D8_ANGAN</name>
<proteinExistence type="predicted"/>
<reference evidence="1" key="1">
    <citation type="submission" date="2014-11" db="EMBL/GenBank/DDBJ databases">
        <authorList>
            <person name="Amaro Gonzalez C."/>
        </authorList>
    </citation>
    <scope>NUCLEOTIDE SEQUENCE</scope>
</reference>
<evidence type="ECO:0000313" key="1">
    <source>
        <dbReference type="EMBL" id="JAH00566.1"/>
    </source>
</evidence>
<dbReference type="EMBL" id="GBXM01108011">
    <property type="protein sequence ID" value="JAH00566.1"/>
    <property type="molecule type" value="Transcribed_RNA"/>
</dbReference>
<organism evidence="1">
    <name type="scientific">Anguilla anguilla</name>
    <name type="common">European freshwater eel</name>
    <name type="synonym">Muraena anguilla</name>
    <dbReference type="NCBI Taxonomy" id="7936"/>
    <lineage>
        <taxon>Eukaryota</taxon>
        <taxon>Metazoa</taxon>
        <taxon>Chordata</taxon>
        <taxon>Craniata</taxon>
        <taxon>Vertebrata</taxon>
        <taxon>Euteleostomi</taxon>
        <taxon>Actinopterygii</taxon>
        <taxon>Neopterygii</taxon>
        <taxon>Teleostei</taxon>
        <taxon>Anguilliformes</taxon>
        <taxon>Anguillidae</taxon>
        <taxon>Anguilla</taxon>
    </lineage>
</organism>
<accession>A0A0E9P7D8</accession>
<reference evidence="1" key="2">
    <citation type="journal article" date="2015" name="Fish Shellfish Immunol.">
        <title>Early steps in the European eel (Anguilla anguilla)-Vibrio vulnificus interaction in the gills: Role of the RtxA13 toxin.</title>
        <authorList>
            <person name="Callol A."/>
            <person name="Pajuelo D."/>
            <person name="Ebbesson L."/>
            <person name="Teles M."/>
            <person name="MacKenzie S."/>
            <person name="Amaro C."/>
        </authorList>
    </citation>
    <scope>NUCLEOTIDE SEQUENCE</scope>
</reference>
<protein>
    <submittedName>
        <fullName evidence="1">Uncharacterized protein</fullName>
    </submittedName>
</protein>
<sequence>MVEIVQRNGSK</sequence>